<protein>
    <recommendedName>
        <fullName evidence="4">Restriction endonuclease domain-containing protein</fullName>
    </recommendedName>
</protein>
<accession>A0A397INC2</accession>
<feature type="region of interest" description="Disordered" evidence="1">
    <location>
        <begin position="259"/>
        <end position="279"/>
    </location>
</feature>
<dbReference type="EMBL" id="PQFF01000197">
    <property type="protein sequence ID" value="RHZ75718.1"/>
    <property type="molecule type" value="Genomic_DNA"/>
</dbReference>
<gene>
    <name evidence="2" type="ORF">Glove_212g57</name>
</gene>
<evidence type="ECO:0000313" key="2">
    <source>
        <dbReference type="EMBL" id="RHZ75718.1"/>
    </source>
</evidence>
<name>A0A397INC2_9GLOM</name>
<evidence type="ECO:0000256" key="1">
    <source>
        <dbReference type="SAM" id="MobiDB-lite"/>
    </source>
</evidence>
<proteinExistence type="predicted"/>
<feature type="compositionally biased region" description="Acidic residues" evidence="1">
    <location>
        <begin position="262"/>
        <end position="279"/>
    </location>
</feature>
<dbReference type="OrthoDB" id="2333333at2759"/>
<comment type="caution">
    <text evidence="2">The sequence shown here is derived from an EMBL/GenBank/DDBJ whole genome shotgun (WGS) entry which is preliminary data.</text>
</comment>
<reference evidence="2 3" key="1">
    <citation type="submission" date="2018-08" db="EMBL/GenBank/DDBJ databases">
        <title>Genome and evolution of the arbuscular mycorrhizal fungus Diversispora epigaea (formerly Glomus versiforme) and its bacterial endosymbionts.</title>
        <authorList>
            <person name="Sun X."/>
            <person name="Fei Z."/>
            <person name="Harrison M."/>
        </authorList>
    </citation>
    <scope>NUCLEOTIDE SEQUENCE [LARGE SCALE GENOMIC DNA]</scope>
    <source>
        <strain evidence="2 3">IT104</strain>
    </source>
</reference>
<dbReference type="AlphaFoldDB" id="A0A397INC2"/>
<keyword evidence="3" id="KW-1185">Reference proteome</keyword>
<organism evidence="2 3">
    <name type="scientific">Diversispora epigaea</name>
    <dbReference type="NCBI Taxonomy" id="1348612"/>
    <lineage>
        <taxon>Eukaryota</taxon>
        <taxon>Fungi</taxon>
        <taxon>Fungi incertae sedis</taxon>
        <taxon>Mucoromycota</taxon>
        <taxon>Glomeromycotina</taxon>
        <taxon>Glomeromycetes</taxon>
        <taxon>Diversisporales</taxon>
        <taxon>Diversisporaceae</taxon>
        <taxon>Diversispora</taxon>
    </lineage>
</organism>
<sequence>MKKFKVKVKGIVKFFQPHRPHFPDQSPDEDSLPYKIGSNITIKEYNKFLEHKESSGYKYQRENNGDVFIIDMSDPEHDRVVALLQRYFNIPNNNVLFNPPIEVSGDGFHFSPSGTGELIASDVSVYPNNNHVKQPRIPYPGPPPGNKNDDPHARIICEVGNGQSTLNWTAKCQLWMKQVYVRYVLGIKLHSKRDTRDIQGRYHRAMTARLWEQGIADYQEWEFGTLRRGSNVPTACNAPDLPLFRIDIPIAQVFWDPPIPADEAEDDDDEAENDEDDEYVPLIPPPLAITAVNFSIDLYLIQQLVLERQKN</sequence>
<evidence type="ECO:0000313" key="3">
    <source>
        <dbReference type="Proteomes" id="UP000266861"/>
    </source>
</evidence>
<evidence type="ECO:0008006" key="4">
    <source>
        <dbReference type="Google" id="ProtNLM"/>
    </source>
</evidence>
<dbReference type="Proteomes" id="UP000266861">
    <property type="component" value="Unassembled WGS sequence"/>
</dbReference>